<dbReference type="InterPro" id="IPR018060">
    <property type="entry name" value="HTH_AraC"/>
</dbReference>
<dbReference type="EMBL" id="RPOK01000003">
    <property type="protein sequence ID" value="RPJ66550.1"/>
    <property type="molecule type" value="Genomic_DNA"/>
</dbReference>
<keyword evidence="1" id="KW-0805">Transcription regulation</keyword>
<dbReference type="SUPFAM" id="SSF51182">
    <property type="entry name" value="RmlC-like cupins"/>
    <property type="match status" value="1"/>
</dbReference>
<dbReference type="SUPFAM" id="SSF46689">
    <property type="entry name" value="Homeodomain-like"/>
    <property type="match status" value="2"/>
</dbReference>
<comment type="caution">
    <text evidence="5">The sequence shown here is derived from an EMBL/GenBank/DDBJ whole genome shotgun (WGS) entry which is preliminary data.</text>
</comment>
<keyword evidence="2" id="KW-0238">DNA-binding</keyword>
<protein>
    <submittedName>
        <fullName evidence="5">AraC family transcriptional regulator</fullName>
    </submittedName>
</protein>
<dbReference type="RefSeq" id="WP_124027908.1">
    <property type="nucleotide sequence ID" value="NZ_JBHRSN010000006.1"/>
</dbReference>
<dbReference type="PANTHER" id="PTHR46796">
    <property type="entry name" value="HTH-TYPE TRANSCRIPTIONAL ACTIVATOR RHAS-RELATED"/>
    <property type="match status" value="1"/>
</dbReference>
<dbReference type="GO" id="GO:0043565">
    <property type="term" value="F:sequence-specific DNA binding"/>
    <property type="evidence" value="ECO:0007669"/>
    <property type="project" value="InterPro"/>
</dbReference>
<sequence>MHNLNGILNQHSFATTVNYSGEFAGVRHFGQSGQLHLLESGQVRIVRQGGSEILLDRPSMVLLPVAVKHRVESLGEQPARMISASISFCETRSSLLIDALPQTIYFQLSPDCSVSCTARWLLHEVFEQRFARQEMLDKLGEVFILQILRHVTEQGTLQQGKLLAINHPQLSKVIDKIHCHPAENWTLDNLAQLAAMSRSKFAECFKALVGQTPIDYITDVRIAAAQKLLKHNKPVNLVAGAVGYEHGSALARIFKKKLGVSPREWLKQTNEDREGMLSIGFGRFG</sequence>
<feature type="domain" description="HTH araC/xylS-type" evidence="4">
    <location>
        <begin position="171"/>
        <end position="268"/>
    </location>
</feature>
<dbReference type="InterPro" id="IPR011051">
    <property type="entry name" value="RmlC_Cupin_sf"/>
</dbReference>
<dbReference type="Pfam" id="PF12852">
    <property type="entry name" value="Cupin_6"/>
    <property type="match status" value="1"/>
</dbReference>
<evidence type="ECO:0000259" key="4">
    <source>
        <dbReference type="PROSITE" id="PS01124"/>
    </source>
</evidence>
<dbReference type="GO" id="GO:0003700">
    <property type="term" value="F:DNA-binding transcription factor activity"/>
    <property type="evidence" value="ECO:0007669"/>
    <property type="project" value="InterPro"/>
</dbReference>
<accession>A0A3N5Y0F2</accession>
<evidence type="ECO:0000256" key="3">
    <source>
        <dbReference type="ARBA" id="ARBA00023163"/>
    </source>
</evidence>
<dbReference type="Gene3D" id="1.10.10.60">
    <property type="entry name" value="Homeodomain-like"/>
    <property type="match status" value="2"/>
</dbReference>
<dbReference type="SMART" id="SM00342">
    <property type="entry name" value="HTH_ARAC"/>
    <property type="match status" value="1"/>
</dbReference>
<keyword evidence="6" id="KW-1185">Reference proteome</keyword>
<dbReference type="InterPro" id="IPR032783">
    <property type="entry name" value="AraC_lig"/>
</dbReference>
<dbReference type="AlphaFoldDB" id="A0A3N5Y0F2"/>
<gene>
    <name evidence="5" type="ORF">DRW07_10720</name>
</gene>
<dbReference type="InterPro" id="IPR009057">
    <property type="entry name" value="Homeodomain-like_sf"/>
</dbReference>
<organism evidence="5 6">
    <name type="scientific">Alteromonas sediminis</name>
    <dbReference type="NCBI Taxonomy" id="2259342"/>
    <lineage>
        <taxon>Bacteria</taxon>
        <taxon>Pseudomonadati</taxon>
        <taxon>Pseudomonadota</taxon>
        <taxon>Gammaproteobacteria</taxon>
        <taxon>Alteromonadales</taxon>
        <taxon>Alteromonadaceae</taxon>
        <taxon>Alteromonas/Salinimonas group</taxon>
        <taxon>Alteromonas</taxon>
    </lineage>
</organism>
<dbReference type="OrthoDB" id="9783876at2"/>
<dbReference type="InterPro" id="IPR050204">
    <property type="entry name" value="AraC_XylS_family_regulators"/>
</dbReference>
<reference evidence="5 6" key="1">
    <citation type="submission" date="2018-11" db="EMBL/GenBank/DDBJ databases">
        <authorList>
            <person name="Ye M.-Q."/>
            <person name="Du Z.-J."/>
        </authorList>
    </citation>
    <scope>NUCLEOTIDE SEQUENCE [LARGE SCALE GENOMIC DNA]</scope>
    <source>
        <strain evidence="5 6">U0105</strain>
    </source>
</reference>
<dbReference type="PROSITE" id="PS01124">
    <property type="entry name" value="HTH_ARAC_FAMILY_2"/>
    <property type="match status" value="1"/>
</dbReference>
<evidence type="ECO:0000256" key="1">
    <source>
        <dbReference type="ARBA" id="ARBA00023015"/>
    </source>
</evidence>
<keyword evidence="3" id="KW-0804">Transcription</keyword>
<name>A0A3N5Y0F2_9ALTE</name>
<proteinExistence type="predicted"/>
<evidence type="ECO:0000313" key="5">
    <source>
        <dbReference type="EMBL" id="RPJ66550.1"/>
    </source>
</evidence>
<dbReference type="Pfam" id="PF12833">
    <property type="entry name" value="HTH_18"/>
    <property type="match status" value="1"/>
</dbReference>
<dbReference type="Proteomes" id="UP000275281">
    <property type="component" value="Unassembled WGS sequence"/>
</dbReference>
<evidence type="ECO:0000256" key="2">
    <source>
        <dbReference type="ARBA" id="ARBA00023125"/>
    </source>
</evidence>
<dbReference type="PANTHER" id="PTHR46796:SF7">
    <property type="entry name" value="ARAC FAMILY TRANSCRIPTIONAL REGULATOR"/>
    <property type="match status" value="1"/>
</dbReference>
<evidence type="ECO:0000313" key="6">
    <source>
        <dbReference type="Proteomes" id="UP000275281"/>
    </source>
</evidence>